<feature type="non-terminal residue" evidence="1">
    <location>
        <position position="47"/>
    </location>
</feature>
<dbReference type="EMBL" id="CAMGYJ010000008">
    <property type="protein sequence ID" value="CAI0463149.1"/>
    <property type="molecule type" value="Genomic_DNA"/>
</dbReference>
<reference evidence="1" key="1">
    <citation type="submission" date="2022-08" db="EMBL/GenBank/DDBJ databases">
        <authorList>
            <person name="Gutierrez-Valencia J."/>
        </authorList>
    </citation>
    <scope>NUCLEOTIDE SEQUENCE</scope>
</reference>
<dbReference type="Proteomes" id="UP001154282">
    <property type="component" value="Unassembled WGS sequence"/>
</dbReference>
<comment type="caution">
    <text evidence="1">The sequence shown here is derived from an EMBL/GenBank/DDBJ whole genome shotgun (WGS) entry which is preliminary data.</text>
</comment>
<evidence type="ECO:0000313" key="2">
    <source>
        <dbReference type="Proteomes" id="UP001154282"/>
    </source>
</evidence>
<accession>A0AAV0NWW1</accession>
<protein>
    <submittedName>
        <fullName evidence="1">Uncharacterized protein</fullName>
    </submittedName>
</protein>
<gene>
    <name evidence="1" type="ORF">LITE_LOCUS35651</name>
</gene>
<name>A0AAV0NWW1_9ROSI</name>
<sequence length="47" mass="5628">MVGSHNWVHENVSLGYCFEPRVLLYKLGGVWELEEKLRRPFFCLDKM</sequence>
<dbReference type="AlphaFoldDB" id="A0AAV0NWW1"/>
<proteinExistence type="predicted"/>
<keyword evidence="2" id="KW-1185">Reference proteome</keyword>
<evidence type="ECO:0000313" key="1">
    <source>
        <dbReference type="EMBL" id="CAI0463149.1"/>
    </source>
</evidence>
<organism evidence="1 2">
    <name type="scientific">Linum tenue</name>
    <dbReference type="NCBI Taxonomy" id="586396"/>
    <lineage>
        <taxon>Eukaryota</taxon>
        <taxon>Viridiplantae</taxon>
        <taxon>Streptophyta</taxon>
        <taxon>Embryophyta</taxon>
        <taxon>Tracheophyta</taxon>
        <taxon>Spermatophyta</taxon>
        <taxon>Magnoliopsida</taxon>
        <taxon>eudicotyledons</taxon>
        <taxon>Gunneridae</taxon>
        <taxon>Pentapetalae</taxon>
        <taxon>rosids</taxon>
        <taxon>fabids</taxon>
        <taxon>Malpighiales</taxon>
        <taxon>Linaceae</taxon>
        <taxon>Linum</taxon>
    </lineage>
</organism>